<dbReference type="Gene3D" id="3.40.1090.10">
    <property type="entry name" value="Cytosolic phospholipase A2 catalytic domain"/>
    <property type="match status" value="1"/>
</dbReference>
<proteinExistence type="predicted"/>
<gene>
    <name evidence="1" type="ORF">BKA67DRAFT_249787</name>
</gene>
<dbReference type="RefSeq" id="XP_045960067.1">
    <property type="nucleotide sequence ID" value="XM_046095732.1"/>
</dbReference>
<sequence length="142" mass="16338">MDNNCPTMSLLNPARSVDIILNIDASSDVQKDSFQQRVSQIGFRRRLDLWRRKDIRAGNDLADPDRFKGLYTQIYDCVLIERPETVVDSYKRLIRNPPAAITNQECTMNTYHYYPISMQLRAMIPAPLSSLALTTLSELRSK</sequence>
<comment type="caution">
    <text evidence="1">The sequence shown here is derived from an EMBL/GenBank/DDBJ whole genome shotgun (WGS) entry which is preliminary data.</text>
</comment>
<reference evidence="1" key="1">
    <citation type="journal article" date="2021" name="Nat. Commun.">
        <title>Genetic determinants of endophytism in the Arabidopsis root mycobiome.</title>
        <authorList>
            <person name="Mesny F."/>
            <person name="Miyauchi S."/>
            <person name="Thiergart T."/>
            <person name="Pickel B."/>
            <person name="Atanasova L."/>
            <person name="Karlsson M."/>
            <person name="Huettel B."/>
            <person name="Barry K.W."/>
            <person name="Haridas S."/>
            <person name="Chen C."/>
            <person name="Bauer D."/>
            <person name="Andreopoulos W."/>
            <person name="Pangilinan J."/>
            <person name="LaButti K."/>
            <person name="Riley R."/>
            <person name="Lipzen A."/>
            <person name="Clum A."/>
            <person name="Drula E."/>
            <person name="Henrissat B."/>
            <person name="Kohler A."/>
            <person name="Grigoriev I.V."/>
            <person name="Martin F.M."/>
            <person name="Hacquard S."/>
        </authorList>
    </citation>
    <scope>NUCLEOTIDE SEQUENCE</scope>
    <source>
        <strain evidence="1">MPI-SDFR-AT-0073</strain>
    </source>
</reference>
<evidence type="ECO:0000313" key="1">
    <source>
        <dbReference type="EMBL" id="KAH6655802.1"/>
    </source>
</evidence>
<dbReference type="EMBL" id="JAGPXC010000003">
    <property type="protein sequence ID" value="KAH6655802.1"/>
    <property type="molecule type" value="Genomic_DNA"/>
</dbReference>
<organism evidence="1 2">
    <name type="scientific">Truncatella angustata</name>
    <dbReference type="NCBI Taxonomy" id="152316"/>
    <lineage>
        <taxon>Eukaryota</taxon>
        <taxon>Fungi</taxon>
        <taxon>Dikarya</taxon>
        <taxon>Ascomycota</taxon>
        <taxon>Pezizomycotina</taxon>
        <taxon>Sordariomycetes</taxon>
        <taxon>Xylariomycetidae</taxon>
        <taxon>Amphisphaeriales</taxon>
        <taxon>Sporocadaceae</taxon>
        <taxon>Truncatella</taxon>
    </lineage>
</organism>
<dbReference type="AlphaFoldDB" id="A0A9P8UP68"/>
<name>A0A9P8UP68_9PEZI</name>
<evidence type="ECO:0000313" key="2">
    <source>
        <dbReference type="Proteomes" id="UP000758603"/>
    </source>
</evidence>
<dbReference type="Proteomes" id="UP000758603">
    <property type="component" value="Unassembled WGS sequence"/>
</dbReference>
<protein>
    <submittedName>
        <fullName evidence="1">Uncharacterized protein</fullName>
    </submittedName>
</protein>
<dbReference type="OrthoDB" id="6121437at2759"/>
<dbReference type="GeneID" id="70124625"/>
<keyword evidence="2" id="KW-1185">Reference proteome</keyword>
<accession>A0A9P8UP68</accession>